<evidence type="ECO:0000313" key="1">
    <source>
        <dbReference type="EMBL" id="THV12624.1"/>
    </source>
</evidence>
<keyword evidence="2" id="KW-1185">Reference proteome</keyword>
<dbReference type="EMBL" id="STGT01000004">
    <property type="protein sequence ID" value="THV12624.1"/>
    <property type="molecule type" value="Genomic_DNA"/>
</dbReference>
<name>A0ABY2QSN2_9HYPH</name>
<evidence type="ECO:0008006" key="3">
    <source>
        <dbReference type="Google" id="ProtNLM"/>
    </source>
</evidence>
<proteinExistence type="predicted"/>
<evidence type="ECO:0000313" key="2">
    <source>
        <dbReference type="Proteomes" id="UP000309667"/>
    </source>
</evidence>
<reference evidence="1 2" key="1">
    <citation type="submission" date="2019-04" db="EMBL/GenBank/DDBJ databases">
        <title>Genome sequence of strain 7209-2.</title>
        <authorList>
            <person name="Gao J."/>
            <person name="Sun J."/>
        </authorList>
    </citation>
    <scope>NUCLEOTIDE SEQUENCE [LARGE SCALE GENOMIC DNA]</scope>
    <source>
        <strain evidence="1 2">7209-2</strain>
    </source>
</reference>
<accession>A0ABY2QSN2</accession>
<dbReference type="InterPro" id="IPR010466">
    <property type="entry name" value="DUF1058"/>
</dbReference>
<sequence>MRDQRRGSIRRQMASVLRSTRRHKYGCIILSVSLAAFLQGVPLMQAQAQAGRVGHVTGLTVPRFVSLKANRARLRAGPGVHYPIKWEYMAPDIPLEITAEYGNWRKVRDWTSAEGWMYHALLSGRRTAIVSPWGKGLTALRSAATDQSDVVANLQPGVFVSVRSCNGNWCSIVIDGPKLGGYVEQVGLWGVYPGEVFR</sequence>
<protein>
    <recommendedName>
        <fullName evidence="3">Aspartyl-trna synthetase</fullName>
    </recommendedName>
</protein>
<dbReference type="RefSeq" id="WP_136559414.1">
    <property type="nucleotide sequence ID" value="NZ_STGT01000004.1"/>
</dbReference>
<gene>
    <name evidence="1" type="ORF">E9677_17990</name>
</gene>
<organism evidence="1 2">
    <name type="scientific">Rhizobium rhizophilum</name>
    <dbReference type="NCBI Taxonomy" id="1850373"/>
    <lineage>
        <taxon>Bacteria</taxon>
        <taxon>Pseudomonadati</taxon>
        <taxon>Pseudomonadota</taxon>
        <taxon>Alphaproteobacteria</taxon>
        <taxon>Hyphomicrobiales</taxon>
        <taxon>Rhizobiaceae</taxon>
        <taxon>Rhizobium/Agrobacterium group</taxon>
        <taxon>Rhizobium</taxon>
    </lineage>
</organism>
<comment type="caution">
    <text evidence="1">The sequence shown here is derived from an EMBL/GenBank/DDBJ whole genome shotgun (WGS) entry which is preliminary data.</text>
</comment>
<dbReference type="Pfam" id="PF06347">
    <property type="entry name" value="SH3_4"/>
    <property type="match status" value="2"/>
</dbReference>
<dbReference type="Proteomes" id="UP000309667">
    <property type="component" value="Unassembled WGS sequence"/>
</dbReference>